<keyword evidence="2" id="KW-1185">Reference proteome</keyword>
<sequence length="290" mass="31486">MSLMTGKRECSYAQEMDSKAAVTLLANGKHIRAYFITNLAITLVRQTIATALGCCLRAVSGPDTSFVDPVTSRDFPILWETWINISYSNRSETVVAYVVKDEEIGFPLLAGMDTILALQGALLVKGNEQINPLFGTTEPSELDPRPVLATGLRSSFVSREWAAEEEAVATPVDQETFYDPLTNTTLQLYGMVDVQAGDDPTFLAFIADIGTSLVLGIDYFAKTDVQLKFPESTISWPQTEIVRPYRPPARSIAGPTCPKCGLNGHPTPGVAFKEGGDVMPRGADLPRGGY</sequence>
<dbReference type="InParanoid" id="E9GJS3"/>
<organism evidence="1 2">
    <name type="scientific">Daphnia pulex</name>
    <name type="common">Water flea</name>
    <dbReference type="NCBI Taxonomy" id="6669"/>
    <lineage>
        <taxon>Eukaryota</taxon>
        <taxon>Metazoa</taxon>
        <taxon>Ecdysozoa</taxon>
        <taxon>Arthropoda</taxon>
        <taxon>Crustacea</taxon>
        <taxon>Branchiopoda</taxon>
        <taxon>Diplostraca</taxon>
        <taxon>Cladocera</taxon>
        <taxon>Anomopoda</taxon>
        <taxon>Daphniidae</taxon>
        <taxon>Daphnia</taxon>
    </lineage>
</organism>
<evidence type="ECO:0008006" key="3">
    <source>
        <dbReference type="Google" id="ProtNLM"/>
    </source>
</evidence>
<reference evidence="1 2" key="1">
    <citation type="journal article" date="2011" name="Science">
        <title>The ecoresponsive genome of Daphnia pulex.</title>
        <authorList>
            <person name="Colbourne J.K."/>
            <person name="Pfrender M.E."/>
            <person name="Gilbert D."/>
            <person name="Thomas W.K."/>
            <person name="Tucker A."/>
            <person name="Oakley T.H."/>
            <person name="Tokishita S."/>
            <person name="Aerts A."/>
            <person name="Arnold G.J."/>
            <person name="Basu M.K."/>
            <person name="Bauer D.J."/>
            <person name="Caceres C.E."/>
            <person name="Carmel L."/>
            <person name="Casola C."/>
            <person name="Choi J.H."/>
            <person name="Detter J.C."/>
            <person name="Dong Q."/>
            <person name="Dusheyko S."/>
            <person name="Eads B.D."/>
            <person name="Frohlich T."/>
            <person name="Geiler-Samerotte K.A."/>
            <person name="Gerlach D."/>
            <person name="Hatcher P."/>
            <person name="Jogdeo S."/>
            <person name="Krijgsveld J."/>
            <person name="Kriventseva E.V."/>
            <person name="Kultz D."/>
            <person name="Laforsch C."/>
            <person name="Lindquist E."/>
            <person name="Lopez J."/>
            <person name="Manak J.R."/>
            <person name="Muller J."/>
            <person name="Pangilinan J."/>
            <person name="Patwardhan R.P."/>
            <person name="Pitluck S."/>
            <person name="Pritham E.J."/>
            <person name="Rechtsteiner A."/>
            <person name="Rho M."/>
            <person name="Rogozin I.B."/>
            <person name="Sakarya O."/>
            <person name="Salamov A."/>
            <person name="Schaack S."/>
            <person name="Shapiro H."/>
            <person name="Shiga Y."/>
            <person name="Skalitzky C."/>
            <person name="Smith Z."/>
            <person name="Souvorov A."/>
            <person name="Sung W."/>
            <person name="Tang Z."/>
            <person name="Tsuchiya D."/>
            <person name="Tu H."/>
            <person name="Vos H."/>
            <person name="Wang M."/>
            <person name="Wolf Y.I."/>
            <person name="Yamagata H."/>
            <person name="Yamada T."/>
            <person name="Ye Y."/>
            <person name="Shaw J.R."/>
            <person name="Andrews J."/>
            <person name="Crease T.J."/>
            <person name="Tang H."/>
            <person name="Lucas S.M."/>
            <person name="Robertson H.M."/>
            <person name="Bork P."/>
            <person name="Koonin E.V."/>
            <person name="Zdobnov E.M."/>
            <person name="Grigoriev I.V."/>
            <person name="Lynch M."/>
            <person name="Boore J.L."/>
        </authorList>
    </citation>
    <scope>NUCLEOTIDE SEQUENCE [LARGE SCALE GENOMIC DNA]</scope>
</reference>
<dbReference type="PhylomeDB" id="E9GJS3"/>
<evidence type="ECO:0000313" key="1">
    <source>
        <dbReference type="EMBL" id="EFX80161.1"/>
    </source>
</evidence>
<proteinExistence type="predicted"/>
<evidence type="ECO:0000313" key="2">
    <source>
        <dbReference type="Proteomes" id="UP000000305"/>
    </source>
</evidence>
<dbReference type="AlphaFoldDB" id="E9GJS3"/>
<name>E9GJS3_DAPPU</name>
<gene>
    <name evidence="1" type="ORF">DAPPUDRAFT_243902</name>
</gene>
<dbReference type="Proteomes" id="UP000000305">
    <property type="component" value="Unassembled WGS sequence"/>
</dbReference>
<dbReference type="HOGENOM" id="CLU_1143555_0_0_1"/>
<protein>
    <recommendedName>
        <fullName evidence="3">Peptidase A1 domain-containing protein</fullName>
    </recommendedName>
</protein>
<dbReference type="EMBL" id="GL732548">
    <property type="protein sequence ID" value="EFX80161.1"/>
    <property type="molecule type" value="Genomic_DNA"/>
</dbReference>
<dbReference type="KEGG" id="dpx:DAPPUDRAFT_243902"/>
<accession>E9GJS3</accession>